<dbReference type="WBParaSite" id="RSKR_0000466850.1">
    <property type="protein sequence ID" value="RSKR_0000466850.1"/>
    <property type="gene ID" value="RSKR_0000466850"/>
</dbReference>
<protein>
    <submittedName>
        <fullName evidence="2">Respiratory dimethylsulfoxide reductase</fullName>
    </submittedName>
</protein>
<reference evidence="2" key="1">
    <citation type="submission" date="2016-11" db="UniProtKB">
        <authorList>
            <consortium name="WormBaseParasite"/>
        </authorList>
    </citation>
    <scope>IDENTIFICATION</scope>
    <source>
        <strain evidence="2">KR3021</strain>
    </source>
</reference>
<dbReference type="Proteomes" id="UP000095286">
    <property type="component" value="Unplaced"/>
</dbReference>
<sequence length="95" mass="10912">MSPASCSKHPVHLWIAGMPNPPGFNSGIGFTAINQQRSEILQNWKTTGDDNYKYFNPITLLKKEPSNFLHGKTAPLIVAWILMDITRTWEKWYCF</sequence>
<accession>A0AC35TUN5</accession>
<organism evidence="1 2">
    <name type="scientific">Rhabditophanes sp. KR3021</name>
    <dbReference type="NCBI Taxonomy" id="114890"/>
    <lineage>
        <taxon>Eukaryota</taxon>
        <taxon>Metazoa</taxon>
        <taxon>Ecdysozoa</taxon>
        <taxon>Nematoda</taxon>
        <taxon>Chromadorea</taxon>
        <taxon>Rhabditida</taxon>
        <taxon>Tylenchina</taxon>
        <taxon>Panagrolaimomorpha</taxon>
        <taxon>Strongyloidoidea</taxon>
        <taxon>Alloionematidae</taxon>
        <taxon>Rhabditophanes</taxon>
    </lineage>
</organism>
<evidence type="ECO:0000313" key="1">
    <source>
        <dbReference type="Proteomes" id="UP000095286"/>
    </source>
</evidence>
<name>A0AC35TUN5_9BILA</name>
<evidence type="ECO:0000313" key="2">
    <source>
        <dbReference type="WBParaSite" id="RSKR_0000466850.1"/>
    </source>
</evidence>
<proteinExistence type="predicted"/>